<dbReference type="InterPro" id="IPR009061">
    <property type="entry name" value="DNA-bd_dom_put_sf"/>
</dbReference>
<dbReference type="PROSITE" id="PS50937">
    <property type="entry name" value="HTH_MERR_2"/>
    <property type="match status" value="1"/>
</dbReference>
<evidence type="ECO:0000313" key="6">
    <source>
        <dbReference type="Proteomes" id="UP000317940"/>
    </source>
</evidence>
<dbReference type="InterPro" id="IPR047057">
    <property type="entry name" value="MerR_fam"/>
</dbReference>
<dbReference type="Gene3D" id="1.10.1240.10">
    <property type="entry name" value="Methionine synthase domain"/>
    <property type="match status" value="1"/>
</dbReference>
<dbReference type="Gene3D" id="1.10.1660.10">
    <property type="match status" value="1"/>
</dbReference>
<dbReference type="InterPro" id="IPR006158">
    <property type="entry name" value="Cobalamin-bd"/>
</dbReference>
<gene>
    <name evidence="5" type="ORF">FHX73_13268</name>
</gene>
<feature type="domain" description="HTH merR-type" evidence="3">
    <location>
        <begin position="33"/>
        <end position="102"/>
    </location>
</feature>
<evidence type="ECO:0000256" key="2">
    <source>
        <dbReference type="SAM" id="MobiDB-lite"/>
    </source>
</evidence>
<dbReference type="RefSeq" id="WP_145909446.1">
    <property type="nucleotide sequence ID" value="NZ_BAAAMZ010000001.1"/>
</dbReference>
<dbReference type="CDD" id="cd01104">
    <property type="entry name" value="HTH_MlrA-CarA"/>
    <property type="match status" value="1"/>
</dbReference>
<comment type="caution">
    <text evidence="5">The sequence shown here is derived from an EMBL/GenBank/DDBJ whole genome shotgun (WGS) entry which is preliminary data.</text>
</comment>
<name>A0A561TSY0_9ACTN</name>
<dbReference type="Pfam" id="PF13411">
    <property type="entry name" value="MerR_1"/>
    <property type="match status" value="1"/>
</dbReference>
<dbReference type="Gene3D" id="3.40.50.280">
    <property type="entry name" value="Cobalamin-binding domain"/>
    <property type="match status" value="1"/>
</dbReference>
<dbReference type="InterPro" id="IPR036594">
    <property type="entry name" value="Meth_synthase_dom"/>
</dbReference>
<protein>
    <submittedName>
        <fullName evidence="5">DNA-binding transcriptional MerR regulator</fullName>
    </submittedName>
</protein>
<evidence type="ECO:0000256" key="1">
    <source>
        <dbReference type="ARBA" id="ARBA00023125"/>
    </source>
</evidence>
<organism evidence="5 6">
    <name type="scientific">Kitasatospora viridis</name>
    <dbReference type="NCBI Taxonomy" id="281105"/>
    <lineage>
        <taxon>Bacteria</taxon>
        <taxon>Bacillati</taxon>
        <taxon>Actinomycetota</taxon>
        <taxon>Actinomycetes</taxon>
        <taxon>Kitasatosporales</taxon>
        <taxon>Streptomycetaceae</taxon>
        <taxon>Kitasatospora</taxon>
    </lineage>
</organism>
<dbReference type="InterPro" id="IPR003759">
    <property type="entry name" value="Cbl-bd_cap"/>
</dbReference>
<proteinExistence type="predicted"/>
<dbReference type="PANTHER" id="PTHR30204">
    <property type="entry name" value="REDOX-CYCLING DRUG-SENSING TRANSCRIPTIONAL ACTIVATOR SOXR"/>
    <property type="match status" value="1"/>
</dbReference>
<dbReference type="SUPFAM" id="SSF46955">
    <property type="entry name" value="Putative DNA-binding domain"/>
    <property type="match status" value="1"/>
</dbReference>
<keyword evidence="6" id="KW-1185">Reference proteome</keyword>
<dbReference type="InterPro" id="IPR000551">
    <property type="entry name" value="MerR-type_HTH_dom"/>
</dbReference>
<dbReference type="Proteomes" id="UP000317940">
    <property type="component" value="Unassembled WGS sequence"/>
</dbReference>
<dbReference type="PROSITE" id="PS51332">
    <property type="entry name" value="B12_BINDING"/>
    <property type="match status" value="1"/>
</dbReference>
<reference evidence="5 6" key="1">
    <citation type="submission" date="2019-06" db="EMBL/GenBank/DDBJ databases">
        <title>Sequencing the genomes of 1000 actinobacteria strains.</title>
        <authorList>
            <person name="Klenk H.-P."/>
        </authorList>
    </citation>
    <scope>NUCLEOTIDE SEQUENCE [LARGE SCALE GENOMIC DNA]</scope>
    <source>
        <strain evidence="5 6">DSM 44826</strain>
    </source>
</reference>
<feature type="domain" description="B12-binding" evidence="4">
    <location>
        <begin position="230"/>
        <end position="354"/>
    </location>
</feature>
<evidence type="ECO:0000259" key="3">
    <source>
        <dbReference type="PROSITE" id="PS50937"/>
    </source>
</evidence>
<dbReference type="OrthoDB" id="9800334at2"/>
<evidence type="ECO:0000313" key="5">
    <source>
        <dbReference type="EMBL" id="TWF90224.1"/>
    </source>
</evidence>
<evidence type="ECO:0000259" key="4">
    <source>
        <dbReference type="PROSITE" id="PS51332"/>
    </source>
</evidence>
<dbReference type="GO" id="GO:0003700">
    <property type="term" value="F:DNA-binding transcription factor activity"/>
    <property type="evidence" value="ECO:0007669"/>
    <property type="project" value="InterPro"/>
</dbReference>
<feature type="compositionally biased region" description="Polar residues" evidence="2">
    <location>
        <begin position="1"/>
        <end position="11"/>
    </location>
</feature>
<dbReference type="PANTHER" id="PTHR30204:SF97">
    <property type="entry name" value="MERR FAMILY REGULATORY PROTEIN"/>
    <property type="match status" value="1"/>
</dbReference>
<dbReference type="InterPro" id="IPR036724">
    <property type="entry name" value="Cobalamin-bd_sf"/>
</dbReference>
<feature type="region of interest" description="Disordered" evidence="2">
    <location>
        <begin position="1"/>
        <end position="47"/>
    </location>
</feature>
<keyword evidence="1 5" id="KW-0238">DNA-binding</keyword>
<dbReference type="EMBL" id="VIWT01000003">
    <property type="protein sequence ID" value="TWF90224.1"/>
    <property type="molecule type" value="Genomic_DNA"/>
</dbReference>
<dbReference type="GO" id="GO:0031419">
    <property type="term" value="F:cobalamin binding"/>
    <property type="evidence" value="ECO:0007669"/>
    <property type="project" value="InterPro"/>
</dbReference>
<sequence>MAATVRTTARQLTGPAQGPPEGTDAPEGPSEPGMPTGAVARHLGVSATTVRSWERRYGIGPSERQPGHHRRWRPEDIALLEAMCRLTARGVPPAEAARAVLAEQRHARSVLPEQTAQAVREPTAAAPPAPRGPGGSGVLPVGTVRPECRGLARAAVRLDGPQVGRILRETVDGLGVVDAWTEVMVPALRATGRKWSSSGERFVEVEHLLSWHVSTVLRAAAVRPVAVRPMPPVLLAAMPDEQHALALEAMAAGLTDRGLPFRMLGAAVPPRALLDAVHRVGPSAVMLWSQLPRTADPGVLRQVAHTVWGPRGSRGGALVVAGGPGWDRSTRPPGTAGPRSLTSALDLIERAVSD</sequence>
<dbReference type="GO" id="GO:0046872">
    <property type="term" value="F:metal ion binding"/>
    <property type="evidence" value="ECO:0007669"/>
    <property type="project" value="InterPro"/>
</dbReference>
<dbReference type="SMART" id="SM00422">
    <property type="entry name" value="HTH_MERR"/>
    <property type="match status" value="1"/>
</dbReference>
<accession>A0A561TSY0</accession>
<dbReference type="AlphaFoldDB" id="A0A561TSY0"/>
<feature type="region of interest" description="Disordered" evidence="2">
    <location>
        <begin position="108"/>
        <end position="140"/>
    </location>
</feature>
<dbReference type="Pfam" id="PF02607">
    <property type="entry name" value="B12-binding_2"/>
    <property type="match status" value="1"/>
</dbReference>
<dbReference type="SUPFAM" id="SSF52242">
    <property type="entry name" value="Cobalamin (vitamin B12)-binding domain"/>
    <property type="match status" value="1"/>
</dbReference>
<dbReference type="GO" id="GO:0003677">
    <property type="term" value="F:DNA binding"/>
    <property type="evidence" value="ECO:0007669"/>
    <property type="project" value="UniProtKB-KW"/>
</dbReference>